<dbReference type="EMBL" id="AHSR01000004">
    <property type="protein sequence ID" value="EMC25599.1"/>
    <property type="molecule type" value="Genomic_DNA"/>
</dbReference>
<dbReference type="GO" id="GO:0005829">
    <property type="term" value="C:cytosol"/>
    <property type="evidence" value="ECO:0007669"/>
    <property type="project" value="TreeGrafter"/>
</dbReference>
<dbReference type="RefSeq" id="WP_002265515.1">
    <property type="nucleotide sequence ID" value="NZ_AHSR01000004.1"/>
</dbReference>
<name>A0A829BM06_STRMG</name>
<dbReference type="PANTHER" id="PTHR10000">
    <property type="entry name" value="PHOSPHOSERINE PHOSPHATASE"/>
    <property type="match status" value="1"/>
</dbReference>
<organism evidence="1 2">
    <name type="scientific">Streptococcus mutans SM6</name>
    <dbReference type="NCBI Taxonomy" id="857119"/>
    <lineage>
        <taxon>Bacteria</taxon>
        <taxon>Bacillati</taxon>
        <taxon>Bacillota</taxon>
        <taxon>Bacilli</taxon>
        <taxon>Lactobacillales</taxon>
        <taxon>Streptococcaceae</taxon>
        <taxon>Streptococcus</taxon>
    </lineage>
</organism>
<accession>A0A829BM06</accession>
<dbReference type="Pfam" id="PF08282">
    <property type="entry name" value="Hydrolase_3"/>
    <property type="match status" value="1"/>
</dbReference>
<dbReference type="InterPro" id="IPR036412">
    <property type="entry name" value="HAD-like_sf"/>
</dbReference>
<evidence type="ECO:0008006" key="3">
    <source>
        <dbReference type="Google" id="ProtNLM"/>
    </source>
</evidence>
<proteinExistence type="predicted"/>
<protein>
    <recommendedName>
        <fullName evidence="3">HAD family hydrolase</fullName>
    </recommendedName>
</protein>
<dbReference type="Gene3D" id="3.40.50.1000">
    <property type="entry name" value="HAD superfamily/HAD-like"/>
    <property type="match status" value="1"/>
</dbReference>
<dbReference type="Proteomes" id="UP000011676">
    <property type="component" value="Unassembled WGS sequence"/>
</dbReference>
<sequence length="256" mass="29441">MQFVFDIDGTICFDRFQIDARIKAILKDAANYGHQISFASARSYRDCIDVLGQELSQKTVIGLNGGLAYKAGELILEKPMNHRAFDLALYYCHRYQLPYFVDDDFNYAHHLEQFIPFIHSVDPLKLAKEVVVEDLKHPIKMVVFFGNHLDKIAEVSHHLAKLEQLDITFHDDESCLYLNPKEVTKSSTIQELFDHDFVAFGNDRNDIAMFQAAVYSVQVGDFADLSPFADTQVLLRQDYHQAVADKIHETFEKFRA</sequence>
<dbReference type="Gene3D" id="3.30.1240.10">
    <property type="match status" value="1"/>
</dbReference>
<evidence type="ECO:0000313" key="2">
    <source>
        <dbReference type="Proteomes" id="UP000011676"/>
    </source>
</evidence>
<dbReference type="PANTHER" id="PTHR10000:SF53">
    <property type="entry name" value="5-AMINO-6-(5-PHOSPHO-D-RIBITYLAMINO)URACIL PHOSPHATASE YBJI-RELATED"/>
    <property type="match status" value="1"/>
</dbReference>
<dbReference type="AlphaFoldDB" id="A0A829BM06"/>
<comment type="caution">
    <text evidence="1">The sequence shown here is derived from an EMBL/GenBank/DDBJ whole genome shotgun (WGS) entry which is preliminary data.</text>
</comment>
<dbReference type="SUPFAM" id="SSF56784">
    <property type="entry name" value="HAD-like"/>
    <property type="match status" value="1"/>
</dbReference>
<dbReference type="GO" id="GO:0000287">
    <property type="term" value="F:magnesium ion binding"/>
    <property type="evidence" value="ECO:0007669"/>
    <property type="project" value="TreeGrafter"/>
</dbReference>
<gene>
    <name evidence="1" type="ORF">SMU82_01280</name>
</gene>
<dbReference type="InterPro" id="IPR006379">
    <property type="entry name" value="HAD-SF_hydro_IIB"/>
</dbReference>
<reference evidence="1 2" key="1">
    <citation type="journal article" date="2013" name="Mol. Biol. Evol.">
        <title>Evolutionary and population genomics of the cavity causing bacteria Streptococcus mutans.</title>
        <authorList>
            <person name="Cornejo O.E."/>
            <person name="Lefebure T."/>
            <person name="Pavinski Bitar P.D."/>
            <person name="Lang P."/>
            <person name="Richards V.P."/>
            <person name="Eilertson K."/>
            <person name="Do T."/>
            <person name="Beighton D."/>
            <person name="Zeng L."/>
            <person name="Ahn S.J."/>
            <person name="Burne R.A."/>
            <person name="Siepel A."/>
            <person name="Bustamante C.D."/>
            <person name="Stanhope M.J."/>
        </authorList>
    </citation>
    <scope>NUCLEOTIDE SEQUENCE [LARGE SCALE GENOMIC DNA]</scope>
    <source>
        <strain evidence="1 2">SM6</strain>
    </source>
</reference>
<dbReference type="GO" id="GO:0016791">
    <property type="term" value="F:phosphatase activity"/>
    <property type="evidence" value="ECO:0007669"/>
    <property type="project" value="TreeGrafter"/>
</dbReference>
<evidence type="ECO:0000313" key="1">
    <source>
        <dbReference type="EMBL" id="EMC25599.1"/>
    </source>
</evidence>
<dbReference type="NCBIfam" id="TIGR01484">
    <property type="entry name" value="HAD-SF-IIB"/>
    <property type="match status" value="1"/>
</dbReference>
<dbReference type="InterPro" id="IPR023214">
    <property type="entry name" value="HAD_sf"/>
</dbReference>